<dbReference type="EMBL" id="FOPC01000012">
    <property type="protein sequence ID" value="SFG98054.1"/>
    <property type="molecule type" value="Genomic_DNA"/>
</dbReference>
<protein>
    <submittedName>
        <fullName evidence="1">Uncharacterized protein</fullName>
    </submittedName>
</protein>
<sequence length="316" mass="37331">MQEKYVNKFLEEVVSFEGTISPEKVDELKAKASNFIDAICQKRLIVHDPGTFAMLFIIGPNPIYLNDFFQYKSAIKMLLSFLETEECYFEVIDNRLAERVEYVTLLKVNLRKSYEVFNYFFKQDQEEQERILFTIKNLRWMYSREGILKQIGGLFESVEEELSYISNLLQDLKSDANFVLFFGKERDIFEAKINQLLAEKSAEKALLSIQGKIKENYDEVNSHPDIFKPNGFRLFNFLMKNHLTSGKGWQSDVSFFYRVMEERDQLIHAKQKRFKEFLADEYPYLEPMGKFKVWNDINTEKRRQAYLSAKSAIGLK</sequence>
<reference evidence="2" key="1">
    <citation type="submission" date="2016-10" db="EMBL/GenBank/DDBJ databases">
        <authorList>
            <person name="Varghese N."/>
            <person name="Submissions S."/>
        </authorList>
    </citation>
    <scope>NUCLEOTIDE SEQUENCE [LARGE SCALE GENOMIC DNA]</scope>
    <source>
        <strain evidence="2">DSM 19315</strain>
    </source>
</reference>
<evidence type="ECO:0000313" key="2">
    <source>
        <dbReference type="Proteomes" id="UP000199642"/>
    </source>
</evidence>
<dbReference type="Proteomes" id="UP000199642">
    <property type="component" value="Unassembled WGS sequence"/>
</dbReference>
<proteinExistence type="predicted"/>
<evidence type="ECO:0000313" key="1">
    <source>
        <dbReference type="EMBL" id="SFG98054.1"/>
    </source>
</evidence>
<name>A0A1I2W9G2_9BACT</name>
<organism evidence="1 2">
    <name type="scientific">Algoriphagus hitonicola</name>
    <dbReference type="NCBI Taxonomy" id="435880"/>
    <lineage>
        <taxon>Bacteria</taxon>
        <taxon>Pseudomonadati</taxon>
        <taxon>Bacteroidota</taxon>
        <taxon>Cytophagia</taxon>
        <taxon>Cytophagales</taxon>
        <taxon>Cyclobacteriaceae</taxon>
        <taxon>Algoriphagus</taxon>
    </lineage>
</organism>
<keyword evidence="2" id="KW-1185">Reference proteome</keyword>
<dbReference type="AlphaFoldDB" id="A0A1I2W9G2"/>
<accession>A0A1I2W9G2</accession>
<dbReference type="STRING" id="435880.SAMN04487988_11217"/>
<gene>
    <name evidence="1" type="ORF">SAMN04487988_11217</name>
</gene>